<sequence>MIAYPHPGAAAADEAAVADQVGATLPSTEDEERRELLQGETSHGDSPGKSADEEDEEEGEGEGEIDEQMKRRQLQFQRMQVEHRRYIKRMRHMEKLYGRLSRVRYITSMGIALGLSSLLLLSLFFLLSVLWDPTKYGVLFNTASLLVKSFGGAVFMMVMVGMVLSISMMCIFRVGTLLFFISFYIKSFLFSILLASICTAYSGLLQTVFFSSSPPSSSGFTTSSHLSQFNPIPYLLLGLALLTHGVCTATPHLWAWILLPLMVISQTFLILFFHPSLLTPPATGILGSFLALLGSSPSWISFFLLMLLHTFRAGLYSTALNFKNQISFFRPPNACIIQPPSATVSPPKAPLHNTATVPSPLVTQPHVQGLAAEHESLQKERLIPASLSNQENLTISELAGSADQSTVPLPPPQPSSGAPTSAADFLSGPPNSGVDTVAGTRKNEDPGETRTKKRKSSGHHAVLRNAGDRRKKRTEDFRTFLRKIIWRHLLTALGCCCIGTGILLVSIHLGKDGFKLSSSLPIQLSATPPEMTGKSFLHLREADPPESMAMENHQEDSFDSRGNQAQEQGQNVGDADRTPRFFRRRKRRHEAKSLLSSHGPITVSLPLGFIEQDAKTPRPPQEKGIPSGDQEDTTEVYIHPVSREDGNFLNQKLPSRSFLRRPAPNRSLQGSVLFLRPTSLALASAFSPSFMSSDLLFHQFADRESSQRTGRQDGSSNNKSIGVRNKEEKAGFPYSIASESIDRVLSFLHLGTQESQQDLLPGQPGPSSLFLAGLLLLACGGVLVSIQIVWLLST</sequence>
<feature type="transmembrane region" description="Helical" evidence="2">
    <location>
        <begin position="188"/>
        <end position="209"/>
    </location>
</feature>
<feature type="compositionally biased region" description="Basic residues" evidence="1">
    <location>
        <begin position="451"/>
        <end position="462"/>
    </location>
</feature>
<keyword evidence="2 3" id="KW-0812">Transmembrane</keyword>
<dbReference type="GeneID" id="94424273"/>
<keyword evidence="2" id="KW-1133">Transmembrane helix</keyword>
<feature type="transmembrane region" description="Helical" evidence="2">
    <location>
        <begin position="150"/>
        <end position="181"/>
    </location>
</feature>
<feature type="region of interest" description="Disordered" evidence="1">
    <location>
        <begin position="613"/>
        <end position="632"/>
    </location>
</feature>
<feature type="compositionally biased region" description="Acidic residues" evidence="1">
    <location>
        <begin position="52"/>
        <end position="66"/>
    </location>
</feature>
<keyword evidence="2" id="KW-0472">Membrane</keyword>
<feature type="non-terminal residue" evidence="3">
    <location>
        <position position="794"/>
    </location>
</feature>
<organism evidence="3 4">
    <name type="scientific">Cystoisospora suis</name>
    <dbReference type="NCBI Taxonomy" id="483139"/>
    <lineage>
        <taxon>Eukaryota</taxon>
        <taxon>Sar</taxon>
        <taxon>Alveolata</taxon>
        <taxon>Apicomplexa</taxon>
        <taxon>Conoidasida</taxon>
        <taxon>Coccidia</taxon>
        <taxon>Eucoccidiorida</taxon>
        <taxon>Eimeriorina</taxon>
        <taxon>Sarcocystidae</taxon>
        <taxon>Cystoisospora</taxon>
    </lineage>
</organism>
<gene>
    <name evidence="3" type="ORF">CSUI_000855</name>
</gene>
<feature type="compositionally biased region" description="Low complexity" evidence="1">
    <location>
        <begin position="8"/>
        <end position="23"/>
    </location>
</feature>
<keyword evidence="4" id="KW-1185">Reference proteome</keyword>
<protein>
    <submittedName>
        <fullName evidence="3">Transmembrane protein</fullName>
    </submittedName>
</protein>
<feature type="region of interest" description="Disordered" evidence="1">
    <location>
        <begin position="551"/>
        <end position="580"/>
    </location>
</feature>
<evidence type="ECO:0000256" key="2">
    <source>
        <dbReference type="SAM" id="Phobius"/>
    </source>
</evidence>
<proteinExistence type="predicted"/>
<evidence type="ECO:0000313" key="3">
    <source>
        <dbReference type="EMBL" id="PHJ25287.1"/>
    </source>
</evidence>
<feature type="transmembrane region" description="Helical" evidence="2">
    <location>
        <begin position="488"/>
        <end position="509"/>
    </location>
</feature>
<feature type="region of interest" description="Disordered" evidence="1">
    <location>
        <begin position="1"/>
        <end position="69"/>
    </location>
</feature>
<feature type="transmembrane region" description="Helical" evidence="2">
    <location>
        <begin position="105"/>
        <end position="130"/>
    </location>
</feature>
<dbReference type="VEuPathDB" id="ToxoDB:CSUI_000855"/>
<feature type="transmembrane region" description="Helical" evidence="2">
    <location>
        <begin position="769"/>
        <end position="792"/>
    </location>
</feature>
<feature type="compositionally biased region" description="Basic and acidic residues" evidence="1">
    <location>
        <begin position="441"/>
        <end position="450"/>
    </location>
</feature>
<name>A0A2C6LAT4_9APIC</name>
<evidence type="ECO:0000256" key="1">
    <source>
        <dbReference type="SAM" id="MobiDB-lite"/>
    </source>
</evidence>
<dbReference type="AlphaFoldDB" id="A0A2C6LAT4"/>
<feature type="transmembrane region" description="Helical" evidence="2">
    <location>
        <begin position="253"/>
        <end position="273"/>
    </location>
</feature>
<accession>A0A2C6LAT4</accession>
<feature type="region of interest" description="Disordered" evidence="1">
    <location>
        <begin position="704"/>
        <end position="724"/>
    </location>
</feature>
<feature type="region of interest" description="Disordered" evidence="1">
    <location>
        <begin position="402"/>
        <end position="470"/>
    </location>
</feature>
<reference evidence="3 4" key="1">
    <citation type="journal article" date="2017" name="Int. J. Parasitol.">
        <title>The genome of the protozoan parasite Cystoisospora suis and a reverse vaccinology approach to identify vaccine candidates.</title>
        <authorList>
            <person name="Palmieri N."/>
            <person name="Shrestha A."/>
            <person name="Ruttkowski B."/>
            <person name="Beck T."/>
            <person name="Vogl C."/>
            <person name="Tomley F."/>
            <person name="Blake D.P."/>
            <person name="Joachim A."/>
        </authorList>
    </citation>
    <scope>NUCLEOTIDE SEQUENCE [LARGE SCALE GENOMIC DNA]</scope>
    <source>
        <strain evidence="3 4">Wien I</strain>
    </source>
</reference>
<dbReference type="OrthoDB" id="331338at2759"/>
<evidence type="ECO:0000313" key="4">
    <source>
        <dbReference type="Proteomes" id="UP000221165"/>
    </source>
</evidence>
<feature type="transmembrane region" description="Helical" evidence="2">
    <location>
        <begin position="285"/>
        <end position="308"/>
    </location>
</feature>
<dbReference type="RefSeq" id="XP_067926959.1">
    <property type="nucleotide sequence ID" value="XM_068061062.1"/>
</dbReference>
<feature type="compositionally biased region" description="Polar residues" evidence="1">
    <location>
        <begin position="707"/>
        <end position="720"/>
    </location>
</feature>
<dbReference type="Proteomes" id="UP000221165">
    <property type="component" value="Unassembled WGS sequence"/>
</dbReference>
<comment type="caution">
    <text evidence="3">The sequence shown here is derived from an EMBL/GenBank/DDBJ whole genome shotgun (WGS) entry which is preliminary data.</text>
</comment>
<feature type="compositionally biased region" description="Polar residues" evidence="1">
    <location>
        <begin position="560"/>
        <end position="571"/>
    </location>
</feature>
<dbReference type="EMBL" id="MIGC01000323">
    <property type="protein sequence ID" value="PHJ25287.1"/>
    <property type="molecule type" value="Genomic_DNA"/>
</dbReference>
<feature type="transmembrane region" description="Helical" evidence="2">
    <location>
        <begin position="229"/>
        <end position="246"/>
    </location>
</feature>